<dbReference type="PANTHER" id="PTHR43199:SF1">
    <property type="entry name" value="GLUTATHIONE HYDROLASE PROENZYME"/>
    <property type="match status" value="1"/>
</dbReference>
<name>A0ABR0EJF4_ZASCE</name>
<evidence type="ECO:0000256" key="4">
    <source>
        <dbReference type="SAM" id="MobiDB-lite"/>
    </source>
</evidence>
<keyword evidence="1" id="KW-0808">Transferase</keyword>
<dbReference type="Proteomes" id="UP001305779">
    <property type="component" value="Unassembled WGS sequence"/>
</dbReference>
<evidence type="ECO:0000313" key="5">
    <source>
        <dbReference type="EMBL" id="KAK4501667.1"/>
    </source>
</evidence>
<proteinExistence type="predicted"/>
<evidence type="ECO:0000313" key="6">
    <source>
        <dbReference type="Proteomes" id="UP001305779"/>
    </source>
</evidence>
<feature type="region of interest" description="Disordered" evidence="4">
    <location>
        <begin position="1"/>
        <end position="31"/>
    </location>
</feature>
<keyword evidence="2" id="KW-0378">Hydrolase</keyword>
<comment type="caution">
    <text evidence="5">The sequence shown here is derived from an EMBL/GenBank/DDBJ whole genome shotgun (WGS) entry which is preliminary data.</text>
</comment>
<sequence length="469" mass="51939">MTAIEATGTQQTSRPSITDDEASRYLIPPGPKPTLRGLKATCSTGHPAVNEAIIKVLSDGGNAVDAAIAGCMVQAVVEQHLTNHTGTISLLYHEASTGTYHQLDSSGTFASGLAPFHANRPMGVDGRYVACIPGFMPGLKAMFERFVSRPWTLLCEDAIYWAEEGHFVTSQEYASHSSSIDWTTYYPEGRQHYMSDGFLTPVGYRHRQQLLADTLRRVAAEGPDYMIAGPWAEKFVRKGHKLDWNVTTDHMLETPPRWQGPMRLSYEEYEIVSLAAPQQQGVYLQMVLGIMRHLGIDLSEHVRLTRSPHGKTGYPTGLGKEKWPSPSTCEVSVIDQHGNGVQMTHTFQTNGIPGMVIDGVPMRGSSAQSTGFGPGSDAKILAGCRMRRALGSTFVLKDGKPIYQLGNPGWVLFTIPQVLHNLLDFKMEPFEAVDAPRLFPLQEHGSVTVEDRSYRQDCHRRVERTRPWC</sequence>
<dbReference type="InterPro" id="IPR051792">
    <property type="entry name" value="GGT_bact"/>
</dbReference>
<dbReference type="EMBL" id="JAXOVC010000005">
    <property type="protein sequence ID" value="KAK4501667.1"/>
    <property type="molecule type" value="Genomic_DNA"/>
</dbReference>
<organism evidence="5 6">
    <name type="scientific">Zasmidium cellare</name>
    <name type="common">Wine cellar mold</name>
    <name type="synonym">Racodium cellare</name>
    <dbReference type="NCBI Taxonomy" id="395010"/>
    <lineage>
        <taxon>Eukaryota</taxon>
        <taxon>Fungi</taxon>
        <taxon>Dikarya</taxon>
        <taxon>Ascomycota</taxon>
        <taxon>Pezizomycotina</taxon>
        <taxon>Dothideomycetes</taxon>
        <taxon>Dothideomycetidae</taxon>
        <taxon>Mycosphaerellales</taxon>
        <taxon>Mycosphaerellaceae</taxon>
        <taxon>Zasmidium</taxon>
    </lineage>
</organism>
<accession>A0ABR0EJF4</accession>
<dbReference type="InterPro" id="IPR029055">
    <property type="entry name" value="Ntn_hydrolases_N"/>
</dbReference>
<evidence type="ECO:0000256" key="1">
    <source>
        <dbReference type="ARBA" id="ARBA00022679"/>
    </source>
</evidence>
<keyword evidence="6" id="KW-1185">Reference proteome</keyword>
<dbReference type="PRINTS" id="PR01210">
    <property type="entry name" value="GGTRANSPTASE"/>
</dbReference>
<reference evidence="5 6" key="1">
    <citation type="journal article" date="2023" name="G3 (Bethesda)">
        <title>A chromosome-level genome assembly of Zasmidium syzygii isolated from banana leaves.</title>
        <authorList>
            <person name="van Westerhoven A.C."/>
            <person name="Mehrabi R."/>
            <person name="Talebi R."/>
            <person name="Steentjes M.B.F."/>
            <person name="Corcolon B."/>
            <person name="Chong P.A."/>
            <person name="Kema G.H.J."/>
            <person name="Seidl M.F."/>
        </authorList>
    </citation>
    <scope>NUCLEOTIDE SEQUENCE [LARGE SCALE GENOMIC DNA]</scope>
    <source>
        <strain evidence="5 6">P124</strain>
    </source>
</reference>
<dbReference type="InterPro" id="IPR043137">
    <property type="entry name" value="GGT_ssub_C"/>
</dbReference>
<dbReference type="Gene3D" id="3.60.20.40">
    <property type="match status" value="1"/>
</dbReference>
<evidence type="ECO:0000256" key="3">
    <source>
        <dbReference type="ARBA" id="ARBA00023145"/>
    </source>
</evidence>
<feature type="compositionally biased region" description="Polar residues" evidence="4">
    <location>
        <begin position="7"/>
        <end position="16"/>
    </location>
</feature>
<dbReference type="Pfam" id="PF01019">
    <property type="entry name" value="G_glu_transpept"/>
    <property type="match status" value="2"/>
</dbReference>
<evidence type="ECO:0000256" key="2">
    <source>
        <dbReference type="ARBA" id="ARBA00022801"/>
    </source>
</evidence>
<dbReference type="PANTHER" id="PTHR43199">
    <property type="entry name" value="GLUTATHIONE HYDROLASE"/>
    <property type="match status" value="1"/>
</dbReference>
<dbReference type="SUPFAM" id="SSF56235">
    <property type="entry name" value="N-terminal nucleophile aminohydrolases (Ntn hydrolases)"/>
    <property type="match status" value="1"/>
</dbReference>
<gene>
    <name evidence="5" type="ORF">PRZ48_007476</name>
</gene>
<evidence type="ECO:0008006" key="7">
    <source>
        <dbReference type="Google" id="ProtNLM"/>
    </source>
</evidence>
<protein>
    <recommendedName>
        <fullName evidence="7">Gamma-glutamyltransferase</fullName>
    </recommendedName>
</protein>
<keyword evidence="3" id="KW-0865">Zymogen</keyword>